<sequence>MPYGRKARMKADKDDAPEYLRRKRSQSFGKWSLAIALGLGLSGLALHMAENQFLAKPQAGQPSYSENPTQTSNYNTPESEPKKTSEELFWESINARDHQQSQPKQTVYNDSNYKPQKPTNIYTPPTTRGIVSAPQQTQQRQVNRVSRELTSKWIKSWNGGTNYLAEWLSVNNYIDGSSVCANHRRGSIDFRECRKAAKQYFHEQCRIWRTRHDNDRKAKSDRIKTRYCTAASGFNPMG</sequence>
<feature type="compositionally biased region" description="Polar residues" evidence="1">
    <location>
        <begin position="60"/>
        <end position="78"/>
    </location>
</feature>
<organism evidence="3">
    <name type="scientific">Pseudomonas aeruginosa</name>
    <dbReference type="NCBI Taxonomy" id="287"/>
    <lineage>
        <taxon>Bacteria</taxon>
        <taxon>Pseudomonadati</taxon>
        <taxon>Pseudomonadota</taxon>
        <taxon>Gammaproteobacteria</taxon>
        <taxon>Pseudomonadales</taxon>
        <taxon>Pseudomonadaceae</taxon>
        <taxon>Pseudomonas</taxon>
    </lineage>
</organism>
<feature type="region of interest" description="Disordered" evidence="1">
    <location>
        <begin position="57"/>
        <end position="125"/>
    </location>
</feature>
<dbReference type="AlphaFoldDB" id="A0A894XAV2"/>
<dbReference type="EMBL" id="MT437279">
    <property type="protein sequence ID" value="QRX85432.1"/>
    <property type="molecule type" value="Genomic_DNA"/>
</dbReference>
<accession>A0A894XAV2</accession>
<reference evidence="3" key="1">
    <citation type="journal article" name="Microorganisms">
        <title>Unravelling the Features of Success of VIM-Producing ST111 and ST235 Pseudomonas aeruginosa in a Greek Hospital.</title>
        <authorList>
            <person name="Papagiannitsis C.C."/>
            <person name="Verra A."/>
            <person name="Galani V."/>
            <person name="Xitsas S."/>
            <person name="Bitar I."/>
            <person name="Hrabak J."/>
            <person name="Petinaki E."/>
        </authorList>
    </citation>
    <scope>NUCLEOTIDE SEQUENCE</scope>
    <source>
        <strain evidence="3">Pae9047-Lar</strain>
    </source>
</reference>
<feature type="transmembrane region" description="Helical" evidence="2">
    <location>
        <begin position="31"/>
        <end position="49"/>
    </location>
</feature>
<evidence type="ECO:0000256" key="1">
    <source>
        <dbReference type="SAM" id="MobiDB-lite"/>
    </source>
</evidence>
<proteinExistence type="predicted"/>
<protein>
    <submittedName>
        <fullName evidence="3">Uncharacterized protein</fullName>
    </submittedName>
</protein>
<name>A0A894XAV2_PSEAI</name>
<keyword evidence="2" id="KW-0472">Membrane</keyword>
<keyword evidence="2" id="KW-1133">Transmembrane helix</keyword>
<evidence type="ECO:0000313" key="3">
    <source>
        <dbReference type="EMBL" id="QRX85432.1"/>
    </source>
</evidence>
<evidence type="ECO:0000256" key="2">
    <source>
        <dbReference type="SAM" id="Phobius"/>
    </source>
</evidence>
<keyword evidence="2" id="KW-0812">Transmembrane</keyword>
<feature type="compositionally biased region" description="Polar residues" evidence="1">
    <location>
        <begin position="100"/>
        <end position="125"/>
    </location>
</feature>